<dbReference type="InterPro" id="IPR018753">
    <property type="entry name" value="GapR-like"/>
</dbReference>
<keyword evidence="2" id="KW-0175">Coiled coil</keyword>
<dbReference type="InterPro" id="IPR046367">
    <property type="entry name" value="GapR-like_DNA-bd"/>
</dbReference>
<dbReference type="NCBIfam" id="NF010247">
    <property type="entry name" value="PRK13694.1"/>
    <property type="match status" value="1"/>
</dbReference>
<proteinExistence type="inferred from homology"/>
<reference evidence="4" key="2">
    <citation type="submission" date="2021-08" db="EMBL/GenBank/DDBJ databases">
        <authorList>
            <person name="Tani A."/>
            <person name="Ola A."/>
            <person name="Ogura Y."/>
            <person name="Katsura K."/>
            <person name="Hayashi T."/>
        </authorList>
    </citation>
    <scope>NUCLEOTIDE SEQUENCE</scope>
    <source>
        <strain evidence="4">DSM 14458</strain>
    </source>
</reference>
<feature type="domain" description="GapR-like DNA-binding" evidence="3">
    <location>
        <begin position="17"/>
        <end position="88"/>
    </location>
</feature>
<sequence length="168" mass="18289">MNAKSTALPQVDPSSVAADQLKTIIERIERLEEEKAGIAGDIKDVYAEAKANGFDTKIIRKIIGLRKRDYDERMEEEAILELYMQALGMLADTPLGKAAIDRETSRARASERGLRQQIGQKLSDAFAGMEGVTVTIGRDAGPVMREAARKMRAAGAQVDLEDAIAARG</sequence>
<name>A0ABQ4V0Z1_9HYPH</name>
<comment type="similarity">
    <text evidence="1">Belongs to the UPF0335 family.</text>
</comment>
<dbReference type="EMBL" id="BPRE01000017">
    <property type="protein sequence ID" value="GJE77740.1"/>
    <property type="molecule type" value="Genomic_DNA"/>
</dbReference>
<evidence type="ECO:0000313" key="5">
    <source>
        <dbReference type="Proteomes" id="UP001055093"/>
    </source>
</evidence>
<gene>
    <name evidence="4" type="ORF">BGCPKDLD_4347</name>
</gene>
<evidence type="ECO:0000313" key="4">
    <source>
        <dbReference type="EMBL" id="GJE77740.1"/>
    </source>
</evidence>
<keyword evidence="5" id="KW-1185">Reference proteome</keyword>
<dbReference type="HAMAP" id="MF_00797">
    <property type="entry name" value="UPF0335"/>
    <property type="match status" value="1"/>
</dbReference>
<dbReference type="Proteomes" id="UP001055093">
    <property type="component" value="Unassembled WGS sequence"/>
</dbReference>
<accession>A0ABQ4V0Z1</accession>
<evidence type="ECO:0000256" key="1">
    <source>
        <dbReference type="HAMAP-Rule" id="MF_00797"/>
    </source>
</evidence>
<protein>
    <recommendedName>
        <fullName evidence="1">UPF0335 protein BGCPKDLD_4347</fullName>
    </recommendedName>
</protein>
<evidence type="ECO:0000259" key="3">
    <source>
        <dbReference type="Pfam" id="PF10073"/>
    </source>
</evidence>
<feature type="coiled-coil region" evidence="2">
    <location>
        <begin position="14"/>
        <end position="48"/>
    </location>
</feature>
<evidence type="ECO:0000256" key="2">
    <source>
        <dbReference type="SAM" id="Coils"/>
    </source>
</evidence>
<dbReference type="Pfam" id="PF10073">
    <property type="entry name" value="GapR_DNA-bd"/>
    <property type="match status" value="1"/>
</dbReference>
<reference evidence="4" key="1">
    <citation type="journal article" date="2021" name="Front. Microbiol.">
        <title>Comprehensive Comparative Genomics and Phenotyping of Methylobacterium Species.</title>
        <authorList>
            <person name="Alessa O."/>
            <person name="Ogura Y."/>
            <person name="Fujitani Y."/>
            <person name="Takami H."/>
            <person name="Hayashi T."/>
            <person name="Sahin N."/>
            <person name="Tani A."/>
        </authorList>
    </citation>
    <scope>NUCLEOTIDE SEQUENCE</scope>
    <source>
        <strain evidence="4">DSM 14458</strain>
    </source>
</reference>
<comment type="caution">
    <text evidence="4">The sequence shown here is derived from an EMBL/GenBank/DDBJ whole genome shotgun (WGS) entry which is preliminary data.</text>
</comment>
<organism evidence="4 5">
    <name type="scientific">Methylorubrum suomiense</name>
    <dbReference type="NCBI Taxonomy" id="144191"/>
    <lineage>
        <taxon>Bacteria</taxon>
        <taxon>Pseudomonadati</taxon>
        <taxon>Pseudomonadota</taxon>
        <taxon>Alphaproteobacteria</taxon>
        <taxon>Hyphomicrobiales</taxon>
        <taxon>Methylobacteriaceae</taxon>
        <taxon>Methylorubrum</taxon>
    </lineage>
</organism>